<organism evidence="1 2">
    <name type="scientific">Ramlibacter cellulosilyticus</name>
    <dbReference type="NCBI Taxonomy" id="2764187"/>
    <lineage>
        <taxon>Bacteria</taxon>
        <taxon>Pseudomonadati</taxon>
        <taxon>Pseudomonadota</taxon>
        <taxon>Betaproteobacteria</taxon>
        <taxon>Burkholderiales</taxon>
        <taxon>Comamonadaceae</taxon>
        <taxon>Ramlibacter</taxon>
    </lineage>
</organism>
<dbReference type="Proteomes" id="UP000608513">
    <property type="component" value="Unassembled WGS sequence"/>
</dbReference>
<reference evidence="1" key="1">
    <citation type="submission" date="2020-08" db="EMBL/GenBank/DDBJ databases">
        <title>Ramlibacter sp. USB13 16S ribosomal RNA gene genome sequencing and assembly.</title>
        <authorList>
            <person name="Kang M."/>
        </authorList>
    </citation>
    <scope>NUCLEOTIDE SEQUENCE</scope>
    <source>
        <strain evidence="1">USB13</strain>
    </source>
</reference>
<evidence type="ECO:0000313" key="2">
    <source>
        <dbReference type="Proteomes" id="UP000608513"/>
    </source>
</evidence>
<name>A0A923MU20_9BURK</name>
<evidence type="ECO:0000313" key="1">
    <source>
        <dbReference type="EMBL" id="MBC5785867.1"/>
    </source>
</evidence>
<keyword evidence="2" id="KW-1185">Reference proteome</keyword>
<gene>
    <name evidence="1" type="ORF">H8N03_23210</name>
</gene>
<dbReference type="EMBL" id="JACORT010000013">
    <property type="protein sequence ID" value="MBC5785867.1"/>
    <property type="molecule type" value="Genomic_DNA"/>
</dbReference>
<dbReference type="RefSeq" id="WP_187078618.1">
    <property type="nucleotide sequence ID" value="NZ_JACORT010000013.1"/>
</dbReference>
<comment type="caution">
    <text evidence="1">The sequence shown here is derived from an EMBL/GenBank/DDBJ whole genome shotgun (WGS) entry which is preliminary data.</text>
</comment>
<dbReference type="AlphaFoldDB" id="A0A923MU20"/>
<sequence length="145" mass="15475">MTLAKTDAGLRMLKDRASGLSPRQRAALILFDGQRSLEEVLAATSAGGVTRADIEHLLDLGLVADQPPMQPFSDSGPGGLDRDRYLQAYAVATALTAELGGKWGNLDLAVEAANNLEELEALAPRIRSAVGPLKFARLEALLRPR</sequence>
<accession>A0A923MU20</accession>
<proteinExistence type="predicted"/>
<protein>
    <submittedName>
        <fullName evidence="1">Uncharacterized protein</fullName>
    </submittedName>
</protein>